<dbReference type="eggNOG" id="arCOG03315">
    <property type="taxonomic scope" value="Archaea"/>
</dbReference>
<reference evidence="2" key="1">
    <citation type="submission" date="2006-06" db="EMBL/GenBank/DDBJ databases">
        <title>Complete sequence of chromosome 1 of Methanosarcina barkeri str. fusaro.</title>
        <authorList>
            <person name="Copeland A."/>
            <person name="Lucas S."/>
            <person name="Lapidus A."/>
            <person name="Barry K."/>
            <person name="Detter J.C."/>
            <person name="Glavina T."/>
            <person name="Hammon N."/>
            <person name="Israni S."/>
            <person name="Pitluck S."/>
            <person name="Goodwin L.A."/>
            <person name="Saunders E.H."/>
            <person name="Schmutz J."/>
            <person name="Larimer F."/>
            <person name="Land M."/>
            <person name="Anderson I."/>
            <person name="Richardson P."/>
        </authorList>
    </citation>
    <scope>NUCLEOTIDE SEQUENCE</scope>
    <source>
        <strain evidence="2">Fusaro</strain>
    </source>
</reference>
<feature type="region of interest" description="Disordered" evidence="1">
    <location>
        <begin position="27"/>
        <end position="91"/>
    </location>
</feature>
<sequence>MYLRIKLLRFVCLLAILLILGSGCIDSSSEPVNETSPINETNPVNETYSQTSSFNSTEEDVSIENSSEKTNNTPKLEGQSSFSKYYSKENL</sequence>
<proteinExistence type="predicted"/>
<dbReference type="EMBL" id="CP000099">
    <property type="protein sequence ID" value="AAZ70398.1"/>
    <property type="molecule type" value="Genomic_DNA"/>
</dbReference>
<evidence type="ECO:0008006" key="3">
    <source>
        <dbReference type="Google" id="ProtNLM"/>
    </source>
</evidence>
<accession>Q46CJ4</accession>
<feature type="compositionally biased region" description="Polar residues" evidence="1">
    <location>
        <begin position="63"/>
        <end position="84"/>
    </location>
</feature>
<organism evidence="2">
    <name type="scientific">Methanosarcina barkeri (strain Fusaro / DSM 804)</name>
    <dbReference type="NCBI Taxonomy" id="269797"/>
    <lineage>
        <taxon>Archaea</taxon>
        <taxon>Methanobacteriati</taxon>
        <taxon>Methanobacteriota</taxon>
        <taxon>Stenosarchaea group</taxon>
        <taxon>Methanomicrobia</taxon>
        <taxon>Methanosarcinales</taxon>
        <taxon>Methanosarcinaceae</taxon>
        <taxon>Methanosarcina</taxon>
    </lineage>
</organism>
<feature type="compositionally biased region" description="Polar residues" evidence="1">
    <location>
        <begin position="27"/>
        <end position="56"/>
    </location>
</feature>
<dbReference type="KEGG" id="mba:Mbar_A1440"/>
<evidence type="ECO:0000256" key="1">
    <source>
        <dbReference type="SAM" id="MobiDB-lite"/>
    </source>
</evidence>
<dbReference type="PROSITE" id="PS51257">
    <property type="entry name" value="PROKAR_LIPOPROTEIN"/>
    <property type="match status" value="1"/>
</dbReference>
<name>Q46CJ4_METBF</name>
<evidence type="ECO:0000313" key="2">
    <source>
        <dbReference type="EMBL" id="AAZ70398.1"/>
    </source>
</evidence>
<dbReference type="AlphaFoldDB" id="Q46CJ4"/>
<protein>
    <recommendedName>
        <fullName evidence="3">Lipoprotein</fullName>
    </recommendedName>
</protein>
<gene>
    <name evidence="2" type="ordered locus">Mbar_A1440</name>
</gene>
<dbReference type="HOGENOM" id="CLU_168721_0_0_2"/>
<dbReference type="PaxDb" id="269797-Mbar_A1440"/>